<dbReference type="PANTHER" id="PTHR42742:SF3">
    <property type="entry name" value="FRUCTOKINASE"/>
    <property type="match status" value="1"/>
</dbReference>
<feature type="binding site" evidence="3">
    <location>
        <position position="117"/>
    </location>
    <ligand>
        <name>Zn(2+)</name>
        <dbReference type="ChEBI" id="CHEBI:29105"/>
    </ligand>
</feature>
<dbReference type="PIRSF" id="PIRSF036894">
    <property type="entry name" value="PMI_Firm_short"/>
    <property type="match status" value="1"/>
</dbReference>
<accession>A0AAV5AX03</accession>
<evidence type="ECO:0000256" key="4">
    <source>
        <dbReference type="PIRSR" id="PIRSR036894-2"/>
    </source>
</evidence>
<sequence length="316" mass="32310">MTADVNRPVPRGVLVQEPCLVRTVWGAARVAAARGIEGPVGTSWEVSRHPHGESRVVVGPWAGVGLGAVVDADPAGCLGGHAMVRGAFLDAAEALSVQVHPQEDYARTHEGDHGKTETWYVVEAEPGATIVAGTSASSVEELKAAVEDGSLDALLVRVPVSAGDVVHVPAGTLHALGAGVLAAELGSDSDVTYRFFDYGRTDASGAPRELHVEQGLAVVDPTSRPQVVGCGTGLGSGMRASVSADGYEALVLDVSRGLTWDPQGRPAAVMVVEGYGTASWKGGTAELATFESAFVPAATGPVSLTGPMRLFCAVGA</sequence>
<dbReference type="RefSeq" id="WP_204407259.1">
    <property type="nucleotide sequence ID" value="NZ_BQKC01000001.1"/>
</dbReference>
<name>A0AAV5AX03_9ACTN</name>
<reference evidence="5" key="1">
    <citation type="journal article" date="2022" name="Int. J. Syst. Evol. Microbiol.">
        <title>Granulimonas faecalis gen. nov., sp. nov., and Leptogranulimonas caecicola gen. nov., sp. nov., novel lactate-producing Atopobiaceae bacteria isolated from mouse intestines, and an emended description of the family Atopobiaceae.</title>
        <authorList>
            <person name="Morinaga K."/>
            <person name="Kusada H."/>
            <person name="Sakamoto S."/>
            <person name="Murakami T."/>
            <person name="Toyoda A."/>
            <person name="Mori H."/>
            <person name="Meng X.Y."/>
            <person name="Takashino M."/>
            <person name="Murotomi K."/>
            <person name="Tamaki H."/>
        </authorList>
    </citation>
    <scope>NUCLEOTIDE SEQUENCE</scope>
    <source>
        <strain evidence="5">OPF53</strain>
    </source>
</reference>
<dbReference type="AlphaFoldDB" id="A0AAV5AX03"/>
<dbReference type="PANTHER" id="PTHR42742">
    <property type="entry name" value="TRANSCRIPTIONAL REPRESSOR MPRA"/>
    <property type="match status" value="1"/>
</dbReference>
<proteinExistence type="predicted"/>
<dbReference type="Proteomes" id="UP001055025">
    <property type="component" value="Unassembled WGS sequence"/>
</dbReference>
<evidence type="ECO:0000256" key="2">
    <source>
        <dbReference type="ARBA" id="ARBA00022833"/>
    </source>
</evidence>
<keyword evidence="6" id="KW-1185">Reference proteome</keyword>
<dbReference type="SUPFAM" id="SSF51182">
    <property type="entry name" value="RmlC-like cupins"/>
    <property type="match status" value="1"/>
</dbReference>
<keyword evidence="1 3" id="KW-0479">Metal-binding</keyword>
<protein>
    <submittedName>
        <fullName evidence="5">Mannose-6-phosphate isomerase</fullName>
    </submittedName>
</protein>
<dbReference type="GO" id="GO:0005975">
    <property type="term" value="P:carbohydrate metabolic process"/>
    <property type="evidence" value="ECO:0007669"/>
    <property type="project" value="InterPro"/>
</dbReference>
<feature type="binding site" evidence="3">
    <location>
        <position position="100"/>
    </location>
    <ligand>
        <name>Zn(2+)</name>
        <dbReference type="ChEBI" id="CHEBI:29105"/>
    </ligand>
</feature>
<dbReference type="InterPro" id="IPR051804">
    <property type="entry name" value="Carb_Metab_Reg_Kinase/Isom"/>
</dbReference>
<keyword evidence="2 3" id="KW-0862">Zinc</keyword>
<keyword evidence="5" id="KW-0413">Isomerase</keyword>
<feature type="active site" evidence="4">
    <location>
        <position position="194"/>
    </location>
</feature>
<dbReference type="CDD" id="cd07010">
    <property type="entry name" value="cupin_PMI_type_I_N_bac"/>
    <property type="match status" value="1"/>
</dbReference>
<dbReference type="InterPro" id="IPR011051">
    <property type="entry name" value="RmlC_Cupin_sf"/>
</dbReference>
<evidence type="ECO:0000313" key="6">
    <source>
        <dbReference type="Proteomes" id="UP001055025"/>
    </source>
</evidence>
<dbReference type="InterPro" id="IPR014710">
    <property type="entry name" value="RmlC-like_jellyroll"/>
</dbReference>
<organism evidence="5 6">
    <name type="scientific">Granulimonas faecalis</name>
    <dbReference type="NCBI Taxonomy" id="2894155"/>
    <lineage>
        <taxon>Bacteria</taxon>
        <taxon>Bacillati</taxon>
        <taxon>Actinomycetota</taxon>
        <taxon>Coriobacteriia</taxon>
        <taxon>Coriobacteriales</taxon>
        <taxon>Kribbibacteriaceae</taxon>
        <taxon>Granulimonas</taxon>
    </lineage>
</organism>
<gene>
    <name evidence="5" type="primary">manA</name>
    <name evidence="5" type="ORF">ATOP_00640</name>
</gene>
<evidence type="ECO:0000256" key="1">
    <source>
        <dbReference type="ARBA" id="ARBA00022723"/>
    </source>
</evidence>
<evidence type="ECO:0000256" key="3">
    <source>
        <dbReference type="PIRSR" id="PIRSR036894-1"/>
    </source>
</evidence>
<feature type="binding site" evidence="3">
    <location>
        <position position="174"/>
    </location>
    <ligand>
        <name>Zn(2+)</name>
        <dbReference type="ChEBI" id="CHEBI:29105"/>
    </ligand>
</feature>
<comment type="caution">
    <text evidence="5">The sequence shown here is derived from an EMBL/GenBank/DDBJ whole genome shotgun (WGS) entry which is preliminary data.</text>
</comment>
<dbReference type="Gene3D" id="2.60.120.10">
    <property type="entry name" value="Jelly Rolls"/>
    <property type="match status" value="2"/>
</dbReference>
<comment type="cofactor">
    <cofactor evidence="3">
        <name>Zn(2+)</name>
        <dbReference type="ChEBI" id="CHEBI:29105"/>
    </cofactor>
    <text evidence="3">Binds 1 zinc ion per subunit.</text>
</comment>
<dbReference type="GO" id="GO:0046872">
    <property type="term" value="F:metal ion binding"/>
    <property type="evidence" value="ECO:0007669"/>
    <property type="project" value="UniProtKB-KW"/>
</dbReference>
<evidence type="ECO:0000313" key="5">
    <source>
        <dbReference type="EMBL" id="GJM54409.1"/>
    </source>
</evidence>
<dbReference type="EMBL" id="BQKC01000001">
    <property type="protein sequence ID" value="GJM54409.1"/>
    <property type="molecule type" value="Genomic_DNA"/>
</dbReference>
<dbReference type="InterPro" id="IPR014628">
    <property type="entry name" value="Man6P_isomerase_Firm_short"/>
</dbReference>
<dbReference type="GO" id="GO:0004476">
    <property type="term" value="F:mannose-6-phosphate isomerase activity"/>
    <property type="evidence" value="ECO:0007669"/>
    <property type="project" value="InterPro"/>
</dbReference>